<feature type="chain" id="PRO_5041703627" evidence="8">
    <location>
        <begin position="28"/>
        <end position="354"/>
    </location>
</feature>
<sequence>MEAKTKLWLVVSVVCLASNCMQRSVHGESQVPCLFIFGDSLSDSGNNNRLRRTTTKTNYRPYGIDFPLGPTGRFTNGQTSVDLIGQHLGFENFIPPFSYIGGSDILKGVNYASGGAGIRHESGKHMGANVNLGAQMLNHRIIYSKIGIKIGGSEKAKQYLNKCLYYVNIGSNDYINNYFLPQFYPSSHIYTLNQYSDILIALMSQHIQVLREEYGARKFVLVGIGHIGCTPNVVSRNGSCDEEMNSAAHMFNVKLKSLVDQFNNNFIDDSKFIFIDSSAGTLDSFSVVDASCCSSGTNGLCVPNETPCQNRTTYMFWDEFHPTEAANRIIAMNSYNASNPAFTYPMDIKHLVQS</sequence>
<keyword evidence="4 8" id="KW-0732">Signal</keyword>
<evidence type="ECO:0000313" key="9">
    <source>
        <dbReference type="EMBL" id="CAJ1978886.1"/>
    </source>
</evidence>
<keyword evidence="3" id="KW-0964">Secreted</keyword>
<keyword evidence="6" id="KW-0442">Lipid degradation</keyword>
<organism evidence="9 10">
    <name type="scientific">Sphenostylis stenocarpa</name>
    <dbReference type="NCBI Taxonomy" id="92480"/>
    <lineage>
        <taxon>Eukaryota</taxon>
        <taxon>Viridiplantae</taxon>
        <taxon>Streptophyta</taxon>
        <taxon>Embryophyta</taxon>
        <taxon>Tracheophyta</taxon>
        <taxon>Spermatophyta</taxon>
        <taxon>Magnoliopsida</taxon>
        <taxon>eudicotyledons</taxon>
        <taxon>Gunneridae</taxon>
        <taxon>Pentapetalae</taxon>
        <taxon>rosids</taxon>
        <taxon>fabids</taxon>
        <taxon>Fabales</taxon>
        <taxon>Fabaceae</taxon>
        <taxon>Papilionoideae</taxon>
        <taxon>50 kb inversion clade</taxon>
        <taxon>NPAAA clade</taxon>
        <taxon>indigoferoid/millettioid clade</taxon>
        <taxon>Phaseoleae</taxon>
        <taxon>Sphenostylis</taxon>
    </lineage>
</organism>
<reference evidence="9" key="1">
    <citation type="submission" date="2023-10" db="EMBL/GenBank/DDBJ databases">
        <authorList>
            <person name="Domelevo Entfellner J.-B."/>
        </authorList>
    </citation>
    <scope>NUCLEOTIDE SEQUENCE</scope>
</reference>
<evidence type="ECO:0000256" key="8">
    <source>
        <dbReference type="SAM" id="SignalP"/>
    </source>
</evidence>
<dbReference type="GO" id="GO:0016788">
    <property type="term" value="F:hydrolase activity, acting on ester bonds"/>
    <property type="evidence" value="ECO:0007669"/>
    <property type="project" value="InterPro"/>
</dbReference>
<dbReference type="Pfam" id="PF00657">
    <property type="entry name" value="Lipase_GDSL"/>
    <property type="match status" value="1"/>
</dbReference>
<dbReference type="EMBL" id="OY731408">
    <property type="protein sequence ID" value="CAJ1978886.1"/>
    <property type="molecule type" value="Genomic_DNA"/>
</dbReference>
<dbReference type="Proteomes" id="UP001189624">
    <property type="component" value="Chromosome 11"/>
</dbReference>
<evidence type="ECO:0000256" key="4">
    <source>
        <dbReference type="ARBA" id="ARBA00022729"/>
    </source>
</evidence>
<keyword evidence="10" id="KW-1185">Reference proteome</keyword>
<comment type="subcellular location">
    <subcellularLocation>
        <location evidence="1">Secreted</location>
    </subcellularLocation>
</comment>
<dbReference type="InterPro" id="IPR035669">
    <property type="entry name" value="SGNH_plant_lipase-like"/>
</dbReference>
<feature type="signal peptide" evidence="8">
    <location>
        <begin position="1"/>
        <end position="27"/>
    </location>
</feature>
<gene>
    <name evidence="9" type="ORF">AYBTSS11_LOCUS31090</name>
</gene>
<evidence type="ECO:0000256" key="1">
    <source>
        <dbReference type="ARBA" id="ARBA00004613"/>
    </source>
</evidence>
<dbReference type="InterPro" id="IPR051238">
    <property type="entry name" value="GDSL_esterase/lipase"/>
</dbReference>
<dbReference type="PANTHER" id="PTHR45650">
    <property type="entry name" value="GDSL-LIKE LIPASE/ACYLHYDROLASE-RELATED"/>
    <property type="match status" value="1"/>
</dbReference>
<accession>A0AA87B8P7</accession>
<dbReference type="SUPFAM" id="SSF52266">
    <property type="entry name" value="SGNH hydrolase"/>
    <property type="match status" value="1"/>
</dbReference>
<dbReference type="GO" id="GO:0016042">
    <property type="term" value="P:lipid catabolic process"/>
    <property type="evidence" value="ECO:0007669"/>
    <property type="project" value="UniProtKB-KW"/>
</dbReference>
<dbReference type="AlphaFoldDB" id="A0AA87B8P7"/>
<dbReference type="Gramene" id="rna-AYBTSS11_LOCUS31090">
    <property type="protein sequence ID" value="CAJ1978886.1"/>
    <property type="gene ID" value="gene-AYBTSS11_LOCUS31090"/>
</dbReference>
<evidence type="ECO:0000313" key="10">
    <source>
        <dbReference type="Proteomes" id="UP001189624"/>
    </source>
</evidence>
<dbReference type="Gene3D" id="3.40.50.1110">
    <property type="entry name" value="SGNH hydrolase"/>
    <property type="match status" value="1"/>
</dbReference>
<keyword evidence="5" id="KW-0378">Hydrolase</keyword>
<evidence type="ECO:0000256" key="2">
    <source>
        <dbReference type="ARBA" id="ARBA00008668"/>
    </source>
</evidence>
<comment type="similarity">
    <text evidence="2">Belongs to the 'GDSL' lipolytic enzyme family.</text>
</comment>
<evidence type="ECO:0000256" key="6">
    <source>
        <dbReference type="ARBA" id="ARBA00022963"/>
    </source>
</evidence>
<evidence type="ECO:0000256" key="3">
    <source>
        <dbReference type="ARBA" id="ARBA00022525"/>
    </source>
</evidence>
<dbReference type="InterPro" id="IPR036514">
    <property type="entry name" value="SGNH_hydro_sf"/>
</dbReference>
<evidence type="ECO:0000256" key="7">
    <source>
        <dbReference type="ARBA" id="ARBA00023098"/>
    </source>
</evidence>
<proteinExistence type="inferred from homology"/>
<protein>
    <submittedName>
        <fullName evidence="9">Uncharacterized protein</fullName>
    </submittedName>
</protein>
<keyword evidence="7" id="KW-0443">Lipid metabolism</keyword>
<dbReference type="PANTHER" id="PTHR45650:SF75">
    <property type="entry name" value="GDSL-LIKE LIPASE_ACYLHYDROLASE"/>
    <property type="match status" value="1"/>
</dbReference>
<name>A0AA87B8P7_9FABA</name>
<dbReference type="InterPro" id="IPR001087">
    <property type="entry name" value="GDSL"/>
</dbReference>
<evidence type="ECO:0000256" key="5">
    <source>
        <dbReference type="ARBA" id="ARBA00022801"/>
    </source>
</evidence>
<dbReference type="GO" id="GO:0005576">
    <property type="term" value="C:extracellular region"/>
    <property type="evidence" value="ECO:0007669"/>
    <property type="project" value="UniProtKB-SubCell"/>
</dbReference>
<dbReference type="CDD" id="cd01837">
    <property type="entry name" value="SGNH_plant_lipase_like"/>
    <property type="match status" value="1"/>
</dbReference>